<dbReference type="InterPro" id="IPR001680">
    <property type="entry name" value="WD40_rpt"/>
</dbReference>
<evidence type="ECO:0000256" key="2">
    <source>
        <dbReference type="ARBA" id="ARBA00022737"/>
    </source>
</evidence>
<feature type="repeat" description="WD" evidence="3">
    <location>
        <begin position="248"/>
        <end position="284"/>
    </location>
</feature>
<keyword evidence="2" id="KW-0677">Repeat</keyword>
<organism evidence="7 8">
    <name type="scientific">Saccharopolyspora elongata</name>
    <dbReference type="NCBI Taxonomy" id="2530387"/>
    <lineage>
        <taxon>Bacteria</taxon>
        <taxon>Bacillati</taxon>
        <taxon>Actinomycetota</taxon>
        <taxon>Actinomycetes</taxon>
        <taxon>Pseudonocardiales</taxon>
        <taxon>Pseudonocardiaceae</taxon>
        <taxon>Saccharopolyspora</taxon>
    </lineage>
</organism>
<feature type="domain" description="KAP NTPase" evidence="6">
    <location>
        <begin position="319"/>
        <end position="775"/>
    </location>
</feature>
<evidence type="ECO:0000313" key="7">
    <source>
        <dbReference type="EMBL" id="TDD55183.1"/>
    </source>
</evidence>
<dbReference type="PROSITE" id="PS50294">
    <property type="entry name" value="WD_REPEATS_REGION"/>
    <property type="match status" value="2"/>
</dbReference>
<dbReference type="InterPro" id="IPR036322">
    <property type="entry name" value="WD40_repeat_dom_sf"/>
</dbReference>
<accession>A0A4R4ZAA0</accession>
<dbReference type="Pfam" id="PF00400">
    <property type="entry name" value="WD40"/>
    <property type="match status" value="2"/>
</dbReference>
<comment type="caution">
    <text evidence="7">The sequence shown here is derived from an EMBL/GenBank/DDBJ whole genome shotgun (WGS) entry which is preliminary data.</text>
</comment>
<evidence type="ECO:0000259" key="6">
    <source>
        <dbReference type="Pfam" id="PF07693"/>
    </source>
</evidence>
<proteinExistence type="predicted"/>
<keyword evidence="5" id="KW-1133">Transmembrane helix</keyword>
<dbReference type="InterPro" id="IPR011646">
    <property type="entry name" value="KAP_P-loop"/>
</dbReference>
<dbReference type="InterPro" id="IPR052754">
    <property type="entry name" value="NTPase_KAP_P-loop"/>
</dbReference>
<keyword evidence="1 3" id="KW-0853">WD repeat</keyword>
<evidence type="ECO:0000256" key="5">
    <source>
        <dbReference type="SAM" id="Phobius"/>
    </source>
</evidence>
<dbReference type="InterPro" id="IPR019775">
    <property type="entry name" value="WD40_repeat_CS"/>
</dbReference>
<dbReference type="SUPFAM" id="SSF52540">
    <property type="entry name" value="P-loop containing nucleoside triphosphate hydrolases"/>
    <property type="match status" value="1"/>
</dbReference>
<dbReference type="PROSITE" id="PS00678">
    <property type="entry name" value="WD_REPEATS_1"/>
    <property type="match status" value="1"/>
</dbReference>
<dbReference type="Proteomes" id="UP000294947">
    <property type="component" value="Unassembled WGS sequence"/>
</dbReference>
<keyword evidence="8" id="KW-1185">Reference proteome</keyword>
<gene>
    <name evidence="7" type="ORF">E1288_05060</name>
</gene>
<dbReference type="AlphaFoldDB" id="A0A4R4ZAA0"/>
<evidence type="ECO:0000256" key="4">
    <source>
        <dbReference type="SAM" id="MobiDB-lite"/>
    </source>
</evidence>
<dbReference type="Gene3D" id="2.130.10.10">
    <property type="entry name" value="YVTN repeat-like/Quinoprotein amine dehydrogenase"/>
    <property type="match status" value="2"/>
</dbReference>
<dbReference type="InterPro" id="IPR027417">
    <property type="entry name" value="P-loop_NTPase"/>
</dbReference>
<evidence type="ECO:0000256" key="3">
    <source>
        <dbReference type="PROSITE-ProRule" id="PRU00221"/>
    </source>
</evidence>
<dbReference type="PROSITE" id="PS50082">
    <property type="entry name" value="WD_REPEATS_2"/>
    <property type="match status" value="2"/>
</dbReference>
<dbReference type="SMART" id="SM00320">
    <property type="entry name" value="WD40"/>
    <property type="match status" value="6"/>
</dbReference>
<sequence>MTSTPEPFAGHRGAVRAIAVFPDGRRFVTGGDDATVRVWDLRTGVLLHKHSEHEDAVLAVSVAADDRVVSCGRTATVEWAVPNRGTSPARHRVRVTAAAISPSGDAVAAIDLAGTVLQPPDGSSWPSGHRLVESIAVTRNRQVVTAGSDPLIRVTDWSGEELGRLNGHAPGNAAVAASPGGTRVACATLDGVLCWNRGQKESTVQLAGCEDVVAVAVTHDGRQVVAGDFSGGVWAWEPERPTKPMQMHGRHDGAVRSFAVTPNSRLLISGAEDGSIRVWDLTTGGPADPGTKQRPQAGLASDQESDEDLLDFADDVRGLAELVLDRETRPPLAIALLGRWGSGKSSFLRQLEKNVERLAKEAGRNPARSVFATAVRQVRFDAWHYNDDHLWVGIVEHLFATLAEPVPPDADDVRTERTTLRKELHFLEELADPEAGLGRRLRARMRLWWAKLVLRRARLAWAAGIALLLAAATGLVVWLTGGAVWAWLVGAVSTVLPIIELITTTWPTARRLTAGDSPNLDSRVRDTKMQLAKLDAAQELALVIEEARAGGYEQYRGLFGRAHADLRRLSESAEKAFAEWDQADEQQRAASAGSPPLERVILHIDDLDRCSPRKVVDVLAAVHMLLALRLFVVVVAVDPRWLRRCLEQYHSELFGGHADGEDGATPLDYLDKIFQVVFGLRPMGTEAERFVEALVPTETALPTAPSPGTPLSGGVSPEMFAPEGARPAEPRPQSPDPQPEKLWLQTDELEFIQRLRPLLATPRAVKRFVNLYRLVRTTVRDEKDFIRTGEYQAVLVLLAVLVAAPEGCRALIAMLRDPSHEGDVVALVEELAAAEQPARVREIWTRLLGVLSRGPAVHGNPSTYRRWAGTIARFSFETWDLTEPRTRSGED</sequence>
<name>A0A4R4ZAA0_9PSEU</name>
<evidence type="ECO:0000256" key="1">
    <source>
        <dbReference type="ARBA" id="ARBA00022574"/>
    </source>
</evidence>
<dbReference type="CDD" id="cd00200">
    <property type="entry name" value="WD40"/>
    <property type="match status" value="1"/>
</dbReference>
<feature type="region of interest" description="Disordered" evidence="4">
    <location>
        <begin position="701"/>
        <end position="740"/>
    </location>
</feature>
<dbReference type="SUPFAM" id="SSF50978">
    <property type="entry name" value="WD40 repeat-like"/>
    <property type="match status" value="1"/>
</dbReference>
<dbReference type="EMBL" id="SMKW01000004">
    <property type="protein sequence ID" value="TDD55183.1"/>
    <property type="molecule type" value="Genomic_DNA"/>
</dbReference>
<keyword evidence="5" id="KW-0472">Membrane</keyword>
<dbReference type="PANTHER" id="PTHR22674">
    <property type="entry name" value="NTPASE, KAP FAMILY P-LOOP DOMAIN-CONTAINING 1"/>
    <property type="match status" value="1"/>
</dbReference>
<keyword evidence="5" id="KW-0812">Transmembrane</keyword>
<dbReference type="RefSeq" id="WP_132481503.1">
    <property type="nucleotide sequence ID" value="NZ_SMKW01000004.1"/>
</dbReference>
<feature type="repeat" description="WD" evidence="3">
    <location>
        <begin position="8"/>
        <end position="49"/>
    </location>
</feature>
<dbReference type="InterPro" id="IPR015943">
    <property type="entry name" value="WD40/YVTN_repeat-like_dom_sf"/>
</dbReference>
<evidence type="ECO:0000313" key="8">
    <source>
        <dbReference type="Proteomes" id="UP000294947"/>
    </source>
</evidence>
<feature type="transmembrane region" description="Helical" evidence="5">
    <location>
        <begin position="484"/>
        <end position="502"/>
    </location>
</feature>
<dbReference type="Pfam" id="PF07693">
    <property type="entry name" value="KAP_NTPase"/>
    <property type="match status" value="1"/>
</dbReference>
<reference evidence="7 8" key="1">
    <citation type="submission" date="2019-03" db="EMBL/GenBank/DDBJ databases">
        <title>Draft genome sequences of novel Actinobacteria.</title>
        <authorList>
            <person name="Sahin N."/>
            <person name="Ay H."/>
            <person name="Saygin H."/>
        </authorList>
    </citation>
    <scope>NUCLEOTIDE SEQUENCE [LARGE SCALE GENOMIC DNA]</scope>
    <source>
        <strain evidence="7 8">7K502</strain>
    </source>
</reference>
<protein>
    <recommendedName>
        <fullName evidence="6">KAP NTPase domain-containing protein</fullName>
    </recommendedName>
</protein>
<feature type="transmembrane region" description="Helical" evidence="5">
    <location>
        <begin position="459"/>
        <end position="478"/>
    </location>
</feature>
<dbReference type="PANTHER" id="PTHR22674:SF6">
    <property type="entry name" value="NTPASE KAP FAMILY P-LOOP DOMAIN-CONTAINING PROTEIN 1"/>
    <property type="match status" value="1"/>
</dbReference>
<dbReference type="OrthoDB" id="88903at2"/>
<feature type="region of interest" description="Disordered" evidence="4">
    <location>
        <begin position="282"/>
        <end position="305"/>
    </location>
</feature>